<dbReference type="Gene3D" id="3.90.1150.10">
    <property type="entry name" value="Aspartate Aminotransferase, domain 1"/>
    <property type="match status" value="1"/>
</dbReference>
<dbReference type="Gene3D" id="3.40.640.10">
    <property type="entry name" value="Type I PLP-dependent aspartate aminotransferase-like (Major domain)"/>
    <property type="match status" value="1"/>
</dbReference>
<dbReference type="PANTHER" id="PTHR43525:SF1">
    <property type="entry name" value="PROTEIN MALY"/>
    <property type="match status" value="1"/>
</dbReference>
<comment type="similarity">
    <text evidence="5">Belongs to the class-II pyridoxal-phosphate-dependent aminotransferase family. MalY/PatB cystathionine beta-lyase subfamily.</text>
</comment>
<dbReference type="OrthoDB" id="9802872at2"/>
<evidence type="ECO:0000259" key="6">
    <source>
        <dbReference type="Pfam" id="PF00155"/>
    </source>
</evidence>
<gene>
    <name evidence="7" type="ORF">BLL40_14845</name>
</gene>
<protein>
    <recommendedName>
        <fullName evidence="2">cysteine-S-conjugate beta-lyase</fullName>
        <ecNumber evidence="2">4.4.1.13</ecNumber>
    </recommendedName>
</protein>
<evidence type="ECO:0000313" key="7">
    <source>
        <dbReference type="EMBL" id="OKL35558.1"/>
    </source>
</evidence>
<dbReference type="InterPro" id="IPR027619">
    <property type="entry name" value="C-S_lyase_PatB-like"/>
</dbReference>
<organism evidence="7 8">
    <name type="scientific">Domibacillus mangrovi</name>
    <dbReference type="NCBI Taxonomy" id="1714354"/>
    <lineage>
        <taxon>Bacteria</taxon>
        <taxon>Bacillati</taxon>
        <taxon>Bacillota</taxon>
        <taxon>Bacilli</taxon>
        <taxon>Bacillales</taxon>
        <taxon>Bacillaceae</taxon>
        <taxon>Domibacillus</taxon>
    </lineage>
</organism>
<sequence length="392" mass="44019">MSRFDEVIERRGTNAVKWDALNEVFGKDDVLPMWVADMDFKAPDAVIEAVQKEAAHGIYGYTLVPDSTRESIVTWMSVRHNWDIQKEWLLFNHGVVPSIGAAIEALTGTGDAVIVQPPVYNPFFDMVEKNDRKLVHSELILRDNRYEMDFTDIEEKIISEKAKMFVLCSPHNPGGRVWTKDELTQLADICRKHGVYIISDEIHSDLTRAPHKHVPIGSLSEEYAAYIVTLIAPSKTFNLAGLQASALIIPNKAVRTKFQKVFARQGAFTLNQLGIAAMEAAYRYGHEWLDEAIDYIQKNNRLVKKYVEAEIPELTVMEPEGSYLVWIDCRKLGLSDKELLALFLDSGIALGNGGKYGPGGEGFMRINVACPRSLVQDGVERMKKAVDSMKLS</sequence>
<dbReference type="EC" id="4.4.1.13" evidence="2"/>
<dbReference type="PANTHER" id="PTHR43525">
    <property type="entry name" value="PROTEIN MALY"/>
    <property type="match status" value="1"/>
</dbReference>
<dbReference type="STRING" id="1714354.BLL40_14845"/>
<evidence type="ECO:0000313" key="8">
    <source>
        <dbReference type="Proteomes" id="UP000186524"/>
    </source>
</evidence>
<reference evidence="7 8" key="1">
    <citation type="submission" date="2016-12" db="EMBL/GenBank/DDBJ databases">
        <title>Domibacillus sp. SAOS 44 whole genome sequencing.</title>
        <authorList>
            <person name="Verma A."/>
            <person name="Krishnamurthi S."/>
        </authorList>
    </citation>
    <scope>NUCLEOTIDE SEQUENCE [LARGE SCALE GENOMIC DNA]</scope>
    <source>
        <strain evidence="7 8">SAOS 44</strain>
    </source>
</reference>
<keyword evidence="3" id="KW-0663">Pyridoxal phosphate</keyword>
<dbReference type="NCBIfam" id="TIGR04350">
    <property type="entry name" value="C_S_lyase_PatB"/>
    <property type="match status" value="1"/>
</dbReference>
<keyword evidence="4 7" id="KW-0456">Lyase</keyword>
<dbReference type="GO" id="GO:0047804">
    <property type="term" value="F:cysteine-S-conjugate beta-lyase activity"/>
    <property type="evidence" value="ECO:0007669"/>
    <property type="project" value="UniProtKB-EC"/>
</dbReference>
<dbReference type="AlphaFoldDB" id="A0A1Q5P068"/>
<dbReference type="InterPro" id="IPR004839">
    <property type="entry name" value="Aminotransferase_I/II_large"/>
</dbReference>
<dbReference type="GO" id="GO:0030170">
    <property type="term" value="F:pyridoxal phosphate binding"/>
    <property type="evidence" value="ECO:0007669"/>
    <property type="project" value="InterPro"/>
</dbReference>
<evidence type="ECO:0000256" key="4">
    <source>
        <dbReference type="ARBA" id="ARBA00023239"/>
    </source>
</evidence>
<proteinExistence type="inferred from homology"/>
<evidence type="ECO:0000256" key="3">
    <source>
        <dbReference type="ARBA" id="ARBA00022898"/>
    </source>
</evidence>
<dbReference type="EMBL" id="MRWQ01000017">
    <property type="protein sequence ID" value="OKL35558.1"/>
    <property type="molecule type" value="Genomic_DNA"/>
</dbReference>
<dbReference type="InterPro" id="IPR015421">
    <property type="entry name" value="PyrdxlP-dep_Trfase_major"/>
</dbReference>
<evidence type="ECO:0000256" key="5">
    <source>
        <dbReference type="ARBA" id="ARBA00037974"/>
    </source>
</evidence>
<dbReference type="CDD" id="cd00609">
    <property type="entry name" value="AAT_like"/>
    <property type="match status" value="1"/>
</dbReference>
<dbReference type="InterPro" id="IPR015422">
    <property type="entry name" value="PyrdxlP-dep_Trfase_small"/>
</dbReference>
<name>A0A1Q5P068_9BACI</name>
<dbReference type="Pfam" id="PF00155">
    <property type="entry name" value="Aminotran_1_2"/>
    <property type="match status" value="1"/>
</dbReference>
<dbReference type="InterPro" id="IPR051798">
    <property type="entry name" value="Class-II_PLP-Dep_Aminotrans"/>
</dbReference>
<keyword evidence="8" id="KW-1185">Reference proteome</keyword>
<dbReference type="InterPro" id="IPR015424">
    <property type="entry name" value="PyrdxlP-dep_Trfase"/>
</dbReference>
<dbReference type="RefSeq" id="WP_073712649.1">
    <property type="nucleotide sequence ID" value="NZ_MRWQ01000017.1"/>
</dbReference>
<feature type="domain" description="Aminotransferase class I/classII large" evidence="6">
    <location>
        <begin position="35"/>
        <end position="381"/>
    </location>
</feature>
<evidence type="ECO:0000256" key="1">
    <source>
        <dbReference type="ARBA" id="ARBA00001933"/>
    </source>
</evidence>
<accession>A0A1Q5P068</accession>
<comment type="cofactor">
    <cofactor evidence="1">
        <name>pyridoxal 5'-phosphate</name>
        <dbReference type="ChEBI" id="CHEBI:597326"/>
    </cofactor>
</comment>
<dbReference type="Proteomes" id="UP000186524">
    <property type="component" value="Unassembled WGS sequence"/>
</dbReference>
<evidence type="ECO:0000256" key="2">
    <source>
        <dbReference type="ARBA" id="ARBA00012224"/>
    </source>
</evidence>
<comment type="caution">
    <text evidence="7">The sequence shown here is derived from an EMBL/GenBank/DDBJ whole genome shotgun (WGS) entry which is preliminary data.</text>
</comment>
<dbReference type="SUPFAM" id="SSF53383">
    <property type="entry name" value="PLP-dependent transferases"/>
    <property type="match status" value="1"/>
</dbReference>